<dbReference type="EMBL" id="CM039178">
    <property type="protein sequence ID" value="KAH9680936.1"/>
    <property type="molecule type" value="Genomic_DNA"/>
</dbReference>
<accession>A0ACB8I1P9</accession>
<organism evidence="1 2">
    <name type="scientific">Citrus sinensis</name>
    <name type="common">Sweet orange</name>
    <name type="synonym">Citrus aurantium var. sinensis</name>
    <dbReference type="NCBI Taxonomy" id="2711"/>
    <lineage>
        <taxon>Eukaryota</taxon>
        <taxon>Viridiplantae</taxon>
        <taxon>Streptophyta</taxon>
        <taxon>Embryophyta</taxon>
        <taxon>Tracheophyta</taxon>
        <taxon>Spermatophyta</taxon>
        <taxon>Magnoliopsida</taxon>
        <taxon>eudicotyledons</taxon>
        <taxon>Gunneridae</taxon>
        <taxon>Pentapetalae</taxon>
        <taxon>rosids</taxon>
        <taxon>malvids</taxon>
        <taxon>Sapindales</taxon>
        <taxon>Rutaceae</taxon>
        <taxon>Aurantioideae</taxon>
        <taxon>Citrus</taxon>
    </lineage>
</organism>
<evidence type="ECO:0000313" key="2">
    <source>
        <dbReference type="Proteomes" id="UP000829398"/>
    </source>
</evidence>
<name>A0ACB8I1P9_CITSI</name>
<evidence type="ECO:0000313" key="1">
    <source>
        <dbReference type="EMBL" id="KAH9680936.1"/>
    </source>
</evidence>
<proteinExistence type="predicted"/>
<gene>
    <name evidence="1" type="ORF">KPL71_026743</name>
</gene>
<protein>
    <submittedName>
        <fullName evidence="1">Uncharacterized protein</fullName>
    </submittedName>
</protein>
<reference evidence="2" key="1">
    <citation type="journal article" date="2023" name="Hortic. Res.">
        <title>A chromosome-level phased genome enabling allele-level studies in sweet orange: a case study on citrus Huanglongbing tolerance.</title>
        <authorList>
            <person name="Wu B."/>
            <person name="Yu Q."/>
            <person name="Deng Z."/>
            <person name="Duan Y."/>
            <person name="Luo F."/>
            <person name="Gmitter F. Jr."/>
        </authorList>
    </citation>
    <scope>NUCLEOTIDE SEQUENCE [LARGE SCALE GENOMIC DNA]</scope>
    <source>
        <strain evidence="2">cv. Valencia</strain>
    </source>
</reference>
<keyword evidence="2" id="KW-1185">Reference proteome</keyword>
<sequence length="340" mass="37843">MLSEVKIKATEFQRISTTPMGMNNRRVAKWICWSPPFWPWCKLNTDGAAKKTGEASAGGLLRDHNGAWVAGFGMNIGSCSVTVAELWGLYQGLNISWQNGIRWLQVEVDSICILRLVTTPMITTNELSPLIKSIKDLISRSWCITINHVYREANFAADFLANHALSFPLGLHLFPNPPPGIIAYLQHDMYGKRTFASFSFNPISLLLLLPSRTSSLPLLLPSKPNGASASASSSSSPAYTEEQIVIFQSAKRSVVVHACANRRRKKMFTCCTNGTKWESNVELIIAGLGVVIRNSRGRVVAVAVQNVPFRGTVVWKLKLFCLELKLLNRWIIAERKARQK</sequence>
<dbReference type="Proteomes" id="UP000829398">
    <property type="component" value="Chromosome 9"/>
</dbReference>
<comment type="caution">
    <text evidence="1">The sequence shown here is derived from an EMBL/GenBank/DDBJ whole genome shotgun (WGS) entry which is preliminary data.</text>
</comment>